<dbReference type="Gramene" id="EES10296">
    <property type="protein sequence ID" value="EES10296"/>
    <property type="gene ID" value="SORBI_3005G226100"/>
</dbReference>
<evidence type="ECO:0000256" key="6">
    <source>
        <dbReference type="ARBA" id="ARBA00023015"/>
    </source>
</evidence>
<keyword evidence="4 9" id="KW-0863">Zinc-finger</keyword>
<feature type="domain" description="C2H2-type" evidence="10">
    <location>
        <begin position="58"/>
        <end position="80"/>
    </location>
</feature>
<dbReference type="OrthoDB" id="767246at2759"/>
<evidence type="ECO:0000256" key="7">
    <source>
        <dbReference type="ARBA" id="ARBA00023163"/>
    </source>
</evidence>
<evidence type="ECO:0000256" key="3">
    <source>
        <dbReference type="ARBA" id="ARBA00022737"/>
    </source>
</evidence>
<dbReference type="Proteomes" id="UP000000768">
    <property type="component" value="Chromosome 5"/>
</dbReference>
<dbReference type="PROSITE" id="PS00028">
    <property type="entry name" value="ZINC_FINGER_C2H2_1"/>
    <property type="match status" value="2"/>
</dbReference>
<reference evidence="11 12" key="1">
    <citation type="journal article" date="2009" name="Nature">
        <title>The Sorghum bicolor genome and the diversification of grasses.</title>
        <authorList>
            <person name="Paterson A.H."/>
            <person name="Bowers J.E."/>
            <person name="Bruggmann R."/>
            <person name="Dubchak I."/>
            <person name="Grimwood J."/>
            <person name="Gundlach H."/>
            <person name="Haberer G."/>
            <person name="Hellsten U."/>
            <person name="Mitros T."/>
            <person name="Poliakov A."/>
            <person name="Schmutz J."/>
            <person name="Spannagl M."/>
            <person name="Tang H."/>
            <person name="Wang X."/>
            <person name="Wicker T."/>
            <person name="Bharti A.K."/>
            <person name="Chapman J."/>
            <person name="Feltus F.A."/>
            <person name="Gowik U."/>
            <person name="Grigoriev I.V."/>
            <person name="Lyons E."/>
            <person name="Maher C.A."/>
            <person name="Martis M."/>
            <person name="Narechania A."/>
            <person name="Otillar R.P."/>
            <person name="Penning B.W."/>
            <person name="Salamov A.A."/>
            <person name="Wang Y."/>
            <person name="Zhang L."/>
            <person name="Carpita N.C."/>
            <person name="Freeling M."/>
            <person name="Gingle A.R."/>
            <person name="Hash C.T."/>
            <person name="Keller B."/>
            <person name="Klein P."/>
            <person name="Kresovich S."/>
            <person name="McCann M.C."/>
            <person name="Ming R."/>
            <person name="Peterson D.G."/>
            <person name="Mehboob-ur-Rahman"/>
            <person name="Ware D."/>
            <person name="Westhoff P."/>
            <person name="Mayer K.F."/>
            <person name="Messing J."/>
            <person name="Rokhsar D.S."/>
        </authorList>
    </citation>
    <scope>NUCLEOTIDE SEQUENCE [LARGE SCALE GENOMIC DNA]</scope>
    <source>
        <strain evidence="12">cv. BTx623</strain>
    </source>
</reference>
<dbReference type="InParanoid" id="C5Y8H8"/>
<dbReference type="AlphaFoldDB" id="C5Y8H8"/>
<dbReference type="InterPro" id="IPR036236">
    <property type="entry name" value="Znf_C2H2_sf"/>
</dbReference>
<comment type="subcellular location">
    <subcellularLocation>
        <location evidence="1">Nucleus</location>
    </subcellularLocation>
</comment>
<dbReference type="PANTHER" id="PTHR26374">
    <property type="entry name" value="ZINC FINGER PROTEIN ZAT5"/>
    <property type="match status" value="1"/>
</dbReference>
<dbReference type="PROSITE" id="PS50157">
    <property type="entry name" value="ZINC_FINGER_C2H2_2"/>
    <property type="match status" value="2"/>
</dbReference>
<evidence type="ECO:0000256" key="4">
    <source>
        <dbReference type="ARBA" id="ARBA00022771"/>
    </source>
</evidence>
<dbReference type="SUPFAM" id="SSF57667">
    <property type="entry name" value="beta-beta-alpha zinc fingers"/>
    <property type="match status" value="1"/>
</dbReference>
<evidence type="ECO:0000256" key="9">
    <source>
        <dbReference type="PROSITE-ProRule" id="PRU00042"/>
    </source>
</evidence>
<evidence type="ECO:0000256" key="8">
    <source>
        <dbReference type="ARBA" id="ARBA00023242"/>
    </source>
</evidence>
<keyword evidence="6" id="KW-0805">Transcription regulation</keyword>
<dbReference type="InterPro" id="IPR013087">
    <property type="entry name" value="Znf_C2H2_type"/>
</dbReference>
<keyword evidence="3" id="KW-0677">Repeat</keyword>
<evidence type="ECO:0000313" key="11">
    <source>
        <dbReference type="EMBL" id="EES10296.1"/>
    </source>
</evidence>
<keyword evidence="2" id="KW-0479">Metal-binding</keyword>
<dbReference type="KEGG" id="sbi:8076353"/>
<dbReference type="GO" id="GO:0005634">
    <property type="term" value="C:nucleus"/>
    <property type="evidence" value="ECO:0007669"/>
    <property type="project" value="UniProtKB-SubCell"/>
</dbReference>
<dbReference type="GO" id="GO:0008270">
    <property type="term" value="F:zinc ion binding"/>
    <property type="evidence" value="ECO:0007669"/>
    <property type="project" value="UniProtKB-KW"/>
</dbReference>
<evidence type="ECO:0000256" key="5">
    <source>
        <dbReference type="ARBA" id="ARBA00022833"/>
    </source>
</evidence>
<dbReference type="SMART" id="SM00355">
    <property type="entry name" value="ZnF_C2H2"/>
    <property type="match status" value="2"/>
</dbReference>
<dbReference type="HOGENOM" id="CLU_059471_4_0_1"/>
<organism evidence="11 12">
    <name type="scientific">Sorghum bicolor</name>
    <name type="common">Sorghum</name>
    <name type="synonym">Sorghum vulgare</name>
    <dbReference type="NCBI Taxonomy" id="4558"/>
    <lineage>
        <taxon>Eukaryota</taxon>
        <taxon>Viridiplantae</taxon>
        <taxon>Streptophyta</taxon>
        <taxon>Embryophyta</taxon>
        <taxon>Tracheophyta</taxon>
        <taxon>Spermatophyta</taxon>
        <taxon>Magnoliopsida</taxon>
        <taxon>Liliopsida</taxon>
        <taxon>Poales</taxon>
        <taxon>Poaceae</taxon>
        <taxon>PACMAD clade</taxon>
        <taxon>Panicoideae</taxon>
        <taxon>Andropogonodae</taxon>
        <taxon>Andropogoneae</taxon>
        <taxon>Sorghinae</taxon>
        <taxon>Sorghum</taxon>
    </lineage>
</organism>
<dbReference type="Pfam" id="PF13912">
    <property type="entry name" value="zf-C2H2_6"/>
    <property type="match status" value="2"/>
</dbReference>
<dbReference type="PANTHER" id="PTHR26374:SF171">
    <property type="entry name" value="OS11G0702400 PROTEIN"/>
    <property type="match status" value="1"/>
</dbReference>
<dbReference type="OMA" id="VGECGRE"/>
<name>C5Y8H8_SORBI</name>
<protein>
    <recommendedName>
        <fullName evidence="10">C2H2-type domain-containing protein</fullName>
    </recommendedName>
</protein>
<evidence type="ECO:0000256" key="1">
    <source>
        <dbReference type="ARBA" id="ARBA00004123"/>
    </source>
</evidence>
<dbReference type="EMBL" id="CM000764">
    <property type="protein sequence ID" value="EES10296.1"/>
    <property type="molecule type" value="Genomic_DNA"/>
</dbReference>
<dbReference type="Gene3D" id="3.30.160.60">
    <property type="entry name" value="Classic Zinc Finger"/>
    <property type="match status" value="1"/>
</dbReference>
<dbReference type="eggNOG" id="KOG1721">
    <property type="taxonomic scope" value="Eukaryota"/>
</dbReference>
<feature type="domain" description="C2H2-type" evidence="10">
    <location>
        <begin position="108"/>
        <end position="135"/>
    </location>
</feature>
<keyword evidence="8" id="KW-0539">Nucleus</keyword>
<evidence type="ECO:0000259" key="10">
    <source>
        <dbReference type="PROSITE" id="PS50157"/>
    </source>
</evidence>
<proteinExistence type="predicted"/>
<keyword evidence="5" id="KW-0862">Zinc</keyword>
<evidence type="ECO:0000256" key="2">
    <source>
        <dbReference type="ARBA" id="ARBA00022723"/>
    </source>
</evidence>
<keyword evidence="12" id="KW-1185">Reference proteome</keyword>
<dbReference type="STRING" id="4558.C5Y8H8"/>
<reference evidence="12" key="2">
    <citation type="journal article" date="2018" name="Plant J.">
        <title>The Sorghum bicolor reference genome: improved assembly, gene annotations, a transcriptome atlas, and signatures of genome organization.</title>
        <authorList>
            <person name="McCormick R.F."/>
            <person name="Truong S.K."/>
            <person name="Sreedasyam A."/>
            <person name="Jenkins J."/>
            <person name="Shu S."/>
            <person name="Sims D."/>
            <person name="Kennedy M."/>
            <person name="Amirebrahimi M."/>
            <person name="Weers B.D."/>
            <person name="McKinley B."/>
            <person name="Mattison A."/>
            <person name="Morishige D.T."/>
            <person name="Grimwood J."/>
            <person name="Schmutz J."/>
            <person name="Mullet J.E."/>
        </authorList>
    </citation>
    <scope>NUCLEOTIDE SEQUENCE [LARGE SCALE GENOMIC DNA]</scope>
    <source>
        <strain evidence="12">cv. BTx623</strain>
    </source>
</reference>
<keyword evidence="7" id="KW-0804">Transcription</keyword>
<sequence length="183" mass="19354">MATTTTERPTATASNHTQLLRLYLSLSTTASKVIAKKQHGGVICSHQQQQHRAGGGAFRCKTCGRAFPTFQALGGHRTSHKRPLVRAHGLDLLLGARPGKGAAATDVHRCTTCAAVFPTGQALGGHMRRHRAAAAAAAFDFNVAVHGESETAARVAVDACLSGEMQDESEDDVAGPIRLFKFI</sequence>
<accession>C5Y8H8</accession>
<evidence type="ECO:0000313" key="12">
    <source>
        <dbReference type="Proteomes" id="UP000000768"/>
    </source>
</evidence>
<gene>
    <name evidence="11" type="ORF">SORBI_3005G226100</name>
</gene>